<organism evidence="1 2">
    <name type="scientific">Coccidioides immitis RMSCC 2394</name>
    <dbReference type="NCBI Taxonomy" id="404692"/>
    <lineage>
        <taxon>Eukaryota</taxon>
        <taxon>Fungi</taxon>
        <taxon>Dikarya</taxon>
        <taxon>Ascomycota</taxon>
        <taxon>Pezizomycotina</taxon>
        <taxon>Eurotiomycetes</taxon>
        <taxon>Eurotiomycetidae</taxon>
        <taxon>Onygenales</taxon>
        <taxon>Onygenaceae</taxon>
        <taxon>Coccidioides</taxon>
    </lineage>
</organism>
<name>A0A0J6XXQ5_COCIT</name>
<dbReference type="Proteomes" id="UP000054565">
    <property type="component" value="Unassembled WGS sequence"/>
</dbReference>
<evidence type="ECO:0000313" key="1">
    <source>
        <dbReference type="EMBL" id="KMP00996.1"/>
    </source>
</evidence>
<accession>A0A0J6XXQ5</accession>
<reference evidence="2" key="1">
    <citation type="journal article" date="2010" name="Genome Res.">
        <title>Population genomic sequencing of Coccidioides fungi reveals recent hybridization and transposon control.</title>
        <authorList>
            <person name="Neafsey D.E."/>
            <person name="Barker B.M."/>
            <person name="Sharpton T.J."/>
            <person name="Stajich J.E."/>
            <person name="Park D.J."/>
            <person name="Whiston E."/>
            <person name="Hung C.-Y."/>
            <person name="McMahan C."/>
            <person name="White J."/>
            <person name="Sykes S."/>
            <person name="Heiman D."/>
            <person name="Young S."/>
            <person name="Zeng Q."/>
            <person name="Abouelleil A."/>
            <person name="Aftuck L."/>
            <person name="Bessette D."/>
            <person name="Brown A."/>
            <person name="FitzGerald M."/>
            <person name="Lui A."/>
            <person name="Macdonald J.P."/>
            <person name="Priest M."/>
            <person name="Orbach M.J."/>
            <person name="Galgiani J.N."/>
            <person name="Kirkland T.N."/>
            <person name="Cole G.T."/>
            <person name="Birren B.W."/>
            <person name="Henn M.R."/>
            <person name="Taylor J.W."/>
            <person name="Rounsley S.D."/>
        </authorList>
    </citation>
    <scope>NUCLEOTIDE SEQUENCE [LARGE SCALE GENOMIC DNA]</scope>
    <source>
        <strain evidence="2">RMSCC 2394</strain>
    </source>
</reference>
<sequence>MEPNGIYVILSVNATEYHWGSMSPATTCARAALFTTPTTRQAVGLTSANIPTILFVRKC</sequence>
<protein>
    <submittedName>
        <fullName evidence="1">Uncharacterized protein</fullName>
    </submittedName>
</protein>
<gene>
    <name evidence="1" type="ORF">CIRG_01136</name>
</gene>
<evidence type="ECO:0000313" key="2">
    <source>
        <dbReference type="Proteomes" id="UP000054565"/>
    </source>
</evidence>
<dbReference type="AlphaFoldDB" id="A0A0J6XXQ5"/>
<dbReference type="EMBL" id="DS028093">
    <property type="protein sequence ID" value="KMP00996.1"/>
    <property type="molecule type" value="Genomic_DNA"/>
</dbReference>
<proteinExistence type="predicted"/>